<dbReference type="InterPro" id="IPR037049">
    <property type="entry name" value="DUF1214_C_sf"/>
</dbReference>
<sequence>MVAGAVLVIGACLAAQTANTPGVPTPRTDAGPPGTAPAAGPPAPPVAAADSATLVPPGAHPPAREDPAPPAGELAPGSGPPASGGVTPIAPLHLPSPMLEARTIAREAYVYGVPLVSSYASLYALAVDKGGPNYKGPFNTLVSVAQAPTPDDTASVAPNADTLYTFAGLDLRAEPVVLTVPPMEKERYFAFQLIDLYTYNFAYAGTRRTGNGGGRFLIAGPNWTGTAPADISRVIRADTELVSLIGRTQLFGASDLDKVKAIQAGYKLELLSTVTGRPAPRAPAVDWLKPARPRELRSSLEFYDILAFALQFAPPSPAEAALRERFATIGVVPGRRFAVTDLSNDMKAALYTGMAEGQRTIDTRRTALGGRVDGLFGTREMLADDYVARALGAQVGFGANSRDEALFPLYELDAKGQPLDGSEGRYTLRFAKGRLPPVNAFWSLTLYDAPSRRLVANPINRYLINSSMLPSLKRDRDGGVTIHIQNQPPGGDKDANWLPAPDGPFVLALRYYWPKPELLNGTWPAPRVDKLPEPTAQAPSHQRPAARPARAAGR</sequence>
<protein>
    <recommendedName>
        <fullName evidence="7">Cell envelope protein</fullName>
    </recommendedName>
</protein>
<feature type="domain" description="DUF1214" evidence="3">
    <location>
        <begin position="404"/>
        <end position="515"/>
    </location>
</feature>
<reference evidence="5" key="2">
    <citation type="submission" date="2020-09" db="EMBL/GenBank/DDBJ databases">
        <authorList>
            <person name="Sun Q."/>
            <person name="Zhou Y."/>
        </authorList>
    </citation>
    <scope>NUCLEOTIDE SEQUENCE</scope>
    <source>
        <strain evidence="5">CGMCC 1.12919</strain>
    </source>
</reference>
<evidence type="ECO:0000259" key="3">
    <source>
        <dbReference type="Pfam" id="PF06742"/>
    </source>
</evidence>
<evidence type="ECO:0000313" key="6">
    <source>
        <dbReference type="Proteomes" id="UP000637002"/>
    </source>
</evidence>
<evidence type="ECO:0008006" key="7">
    <source>
        <dbReference type="Google" id="ProtNLM"/>
    </source>
</evidence>
<keyword evidence="2" id="KW-0732">Signal</keyword>
<feature type="signal peptide" evidence="2">
    <location>
        <begin position="1"/>
        <end position="17"/>
    </location>
</feature>
<gene>
    <name evidence="5" type="ORF">GCM10010994_20050</name>
</gene>
<feature type="domain" description="DUF1254" evidence="4">
    <location>
        <begin position="138"/>
        <end position="268"/>
    </location>
</feature>
<accession>A0A916U6Z9</accession>
<name>A0A916U6Z9_9HYPH</name>
<comment type="caution">
    <text evidence="5">The sequence shown here is derived from an EMBL/GenBank/DDBJ whole genome shotgun (WGS) entry which is preliminary data.</text>
</comment>
<dbReference type="InterPro" id="IPR037050">
    <property type="entry name" value="DUF1254_sf"/>
</dbReference>
<reference evidence="5" key="1">
    <citation type="journal article" date="2014" name="Int. J. Syst. Evol. Microbiol.">
        <title>Complete genome sequence of Corynebacterium casei LMG S-19264T (=DSM 44701T), isolated from a smear-ripened cheese.</title>
        <authorList>
            <consortium name="US DOE Joint Genome Institute (JGI-PGF)"/>
            <person name="Walter F."/>
            <person name="Albersmeier A."/>
            <person name="Kalinowski J."/>
            <person name="Ruckert C."/>
        </authorList>
    </citation>
    <scope>NUCLEOTIDE SEQUENCE</scope>
    <source>
        <strain evidence="5">CGMCC 1.12919</strain>
    </source>
</reference>
<dbReference type="InterPro" id="IPR010621">
    <property type="entry name" value="DUF1214"/>
</dbReference>
<dbReference type="Gene3D" id="2.60.120.600">
    <property type="entry name" value="Domain of unknown function DUF1214, C-terminal domain"/>
    <property type="match status" value="1"/>
</dbReference>
<feature type="compositionally biased region" description="Low complexity" evidence="1">
    <location>
        <begin position="25"/>
        <end position="38"/>
    </location>
</feature>
<dbReference type="AlphaFoldDB" id="A0A916U6Z9"/>
<dbReference type="EMBL" id="BMGG01000003">
    <property type="protein sequence ID" value="GGC61459.1"/>
    <property type="molecule type" value="Genomic_DNA"/>
</dbReference>
<dbReference type="Pfam" id="PF06742">
    <property type="entry name" value="DUF1214"/>
    <property type="match status" value="1"/>
</dbReference>
<feature type="compositionally biased region" description="Low complexity" evidence="1">
    <location>
        <begin position="536"/>
        <end position="554"/>
    </location>
</feature>
<dbReference type="PANTHER" id="PTHR36509:SF2">
    <property type="entry name" value="BLL3101 PROTEIN"/>
    <property type="match status" value="1"/>
</dbReference>
<dbReference type="InterPro" id="IPR010679">
    <property type="entry name" value="DUF1254"/>
</dbReference>
<evidence type="ECO:0000256" key="2">
    <source>
        <dbReference type="SAM" id="SignalP"/>
    </source>
</evidence>
<feature type="region of interest" description="Disordered" evidence="1">
    <location>
        <begin position="523"/>
        <end position="554"/>
    </location>
</feature>
<evidence type="ECO:0000313" key="5">
    <source>
        <dbReference type="EMBL" id="GGC61459.1"/>
    </source>
</evidence>
<dbReference type="Gene3D" id="2.60.40.1610">
    <property type="entry name" value="Domain of unknown function DUF1254"/>
    <property type="match status" value="1"/>
</dbReference>
<dbReference type="Pfam" id="PF06863">
    <property type="entry name" value="DUF1254"/>
    <property type="match status" value="1"/>
</dbReference>
<feature type="chain" id="PRO_5038046345" description="Cell envelope protein" evidence="2">
    <location>
        <begin position="18"/>
        <end position="554"/>
    </location>
</feature>
<organism evidence="5 6">
    <name type="scientific">Chelatococcus reniformis</name>
    <dbReference type="NCBI Taxonomy" id="1494448"/>
    <lineage>
        <taxon>Bacteria</taxon>
        <taxon>Pseudomonadati</taxon>
        <taxon>Pseudomonadota</taxon>
        <taxon>Alphaproteobacteria</taxon>
        <taxon>Hyphomicrobiales</taxon>
        <taxon>Chelatococcaceae</taxon>
        <taxon>Chelatococcus</taxon>
    </lineage>
</organism>
<evidence type="ECO:0000259" key="4">
    <source>
        <dbReference type="Pfam" id="PF06863"/>
    </source>
</evidence>
<dbReference type="Proteomes" id="UP000637002">
    <property type="component" value="Unassembled WGS sequence"/>
</dbReference>
<feature type="compositionally biased region" description="Low complexity" evidence="1">
    <location>
        <begin position="71"/>
        <end position="85"/>
    </location>
</feature>
<feature type="region of interest" description="Disordered" evidence="1">
    <location>
        <begin position="18"/>
        <end position="89"/>
    </location>
</feature>
<dbReference type="SUPFAM" id="SSF160935">
    <property type="entry name" value="VPA0735-like"/>
    <property type="match status" value="1"/>
</dbReference>
<dbReference type="PANTHER" id="PTHR36509">
    <property type="entry name" value="BLL3101 PROTEIN"/>
    <property type="match status" value="1"/>
</dbReference>
<proteinExistence type="predicted"/>
<keyword evidence="6" id="KW-1185">Reference proteome</keyword>
<evidence type="ECO:0000256" key="1">
    <source>
        <dbReference type="SAM" id="MobiDB-lite"/>
    </source>
</evidence>